<sequence>MFLGVDGGGTKTAYALIDASGRIRARHVGPSVSHLAVGFARATELLFGGIATTLEKAASAPSNLTFSFVGLPSYGEDSATTSTMDAMPATLLDPSRYRCGNDTVCSWAGSLACEDGISVIAGTGSIAYGEYAARNARAGGWGELIGDEGSAYWLAREGLNLFSRMSDGRTARGPLYELVRARFGLTIDLDLCARIYGEAGSVRSVFAQFATLVHEAAQAGDRQALAVFDRGAKELVDCVIAVRRSLAAPEGDIIPVSHSGGVFNGAEFSRDAFRSALEAASQSFEYRAPVYSPDVGAALYAAQLAAQPLNEAAKQALRQQCSA</sequence>
<dbReference type="InterPro" id="IPR002731">
    <property type="entry name" value="ATPase_BadF"/>
</dbReference>
<keyword evidence="3" id="KW-1185">Reference proteome</keyword>
<feature type="domain" description="ATPase BadF/BadG/BcrA/BcrD type" evidence="1">
    <location>
        <begin position="3"/>
        <end position="301"/>
    </location>
</feature>
<dbReference type="Gene3D" id="3.30.420.40">
    <property type="match status" value="2"/>
</dbReference>
<organism evidence="2 3">
    <name type="scientific">Steroidobacter agaridevorans</name>
    <dbReference type="NCBI Taxonomy" id="2695856"/>
    <lineage>
        <taxon>Bacteria</taxon>
        <taxon>Pseudomonadati</taxon>
        <taxon>Pseudomonadota</taxon>
        <taxon>Gammaproteobacteria</taxon>
        <taxon>Steroidobacterales</taxon>
        <taxon>Steroidobacteraceae</taxon>
        <taxon>Steroidobacter</taxon>
    </lineage>
</organism>
<dbReference type="AlphaFoldDB" id="A0A829YI67"/>
<dbReference type="RefSeq" id="WP_161813885.1">
    <property type="nucleotide sequence ID" value="NZ_BLJN01000004.1"/>
</dbReference>
<protein>
    <submittedName>
        <fullName evidence="2">N-acetylglucosamine kinase</fullName>
    </submittedName>
</protein>
<evidence type="ECO:0000313" key="2">
    <source>
        <dbReference type="EMBL" id="GFE82216.1"/>
    </source>
</evidence>
<comment type="caution">
    <text evidence="2">The sequence shown here is derived from an EMBL/GenBank/DDBJ whole genome shotgun (WGS) entry which is preliminary data.</text>
</comment>
<dbReference type="InterPro" id="IPR052519">
    <property type="entry name" value="Euk-type_GlcNAc_Kinase"/>
</dbReference>
<dbReference type="InterPro" id="IPR043129">
    <property type="entry name" value="ATPase_NBD"/>
</dbReference>
<name>A0A829YI67_9GAMM</name>
<dbReference type="GO" id="GO:0016301">
    <property type="term" value="F:kinase activity"/>
    <property type="evidence" value="ECO:0007669"/>
    <property type="project" value="UniProtKB-KW"/>
</dbReference>
<dbReference type="SUPFAM" id="SSF53067">
    <property type="entry name" value="Actin-like ATPase domain"/>
    <property type="match status" value="2"/>
</dbReference>
<accession>A0A829YI67</accession>
<dbReference type="PANTHER" id="PTHR43190">
    <property type="entry name" value="N-ACETYL-D-GLUCOSAMINE KINASE"/>
    <property type="match status" value="1"/>
</dbReference>
<evidence type="ECO:0000313" key="3">
    <source>
        <dbReference type="Proteomes" id="UP000445000"/>
    </source>
</evidence>
<reference evidence="3" key="1">
    <citation type="submission" date="2020-01" db="EMBL/GenBank/DDBJ databases">
        <title>'Steroidobacter agaridevorans' sp. nov., agar-degrading bacteria isolated from rhizosphere soils.</title>
        <authorList>
            <person name="Ikenaga M."/>
            <person name="Kataoka M."/>
            <person name="Murouchi A."/>
            <person name="Katsuragi S."/>
            <person name="Sakai M."/>
        </authorList>
    </citation>
    <scope>NUCLEOTIDE SEQUENCE [LARGE SCALE GENOMIC DNA]</scope>
    <source>
        <strain evidence="3">YU21-B</strain>
    </source>
</reference>
<dbReference type="PANTHER" id="PTHR43190:SF3">
    <property type="entry name" value="N-ACETYL-D-GLUCOSAMINE KINASE"/>
    <property type="match status" value="1"/>
</dbReference>
<keyword evidence="2" id="KW-0418">Kinase</keyword>
<dbReference type="CDD" id="cd24007">
    <property type="entry name" value="ASKHA_NBD_eukNAGK-like"/>
    <property type="match status" value="1"/>
</dbReference>
<dbReference type="Pfam" id="PF01869">
    <property type="entry name" value="BcrAD_BadFG"/>
    <property type="match status" value="1"/>
</dbReference>
<evidence type="ECO:0000259" key="1">
    <source>
        <dbReference type="Pfam" id="PF01869"/>
    </source>
</evidence>
<keyword evidence="2" id="KW-0808">Transferase</keyword>
<dbReference type="EMBL" id="BLJN01000004">
    <property type="protein sequence ID" value="GFE82216.1"/>
    <property type="molecule type" value="Genomic_DNA"/>
</dbReference>
<dbReference type="Proteomes" id="UP000445000">
    <property type="component" value="Unassembled WGS sequence"/>
</dbReference>
<proteinExistence type="predicted"/>
<gene>
    <name evidence="2" type="ORF">GCM10011487_42160</name>
</gene>